<evidence type="ECO:0000256" key="4">
    <source>
        <dbReference type="ARBA" id="ARBA00023136"/>
    </source>
</evidence>
<evidence type="ECO:0000313" key="8">
    <source>
        <dbReference type="Proteomes" id="UP000194577"/>
    </source>
</evidence>
<feature type="transmembrane region" description="Helical" evidence="5">
    <location>
        <begin position="32"/>
        <end position="53"/>
    </location>
</feature>
<evidence type="ECO:0000256" key="2">
    <source>
        <dbReference type="ARBA" id="ARBA00022692"/>
    </source>
</evidence>
<feature type="domain" description="Major facilitator superfamily (MFS) profile" evidence="6">
    <location>
        <begin position="176"/>
        <end position="405"/>
    </location>
</feature>
<gene>
    <name evidence="7" type="ORF">BW737_015180</name>
</gene>
<protein>
    <recommendedName>
        <fullName evidence="6">Major facilitator superfamily (MFS) profile domain-containing protein</fullName>
    </recommendedName>
</protein>
<organism evidence="7 8">
    <name type="scientific">Actinomyces ruminis</name>
    <dbReference type="NCBI Taxonomy" id="1937003"/>
    <lineage>
        <taxon>Bacteria</taxon>
        <taxon>Bacillati</taxon>
        <taxon>Actinomycetota</taxon>
        <taxon>Actinomycetes</taxon>
        <taxon>Actinomycetales</taxon>
        <taxon>Actinomycetaceae</taxon>
        <taxon>Actinomyces</taxon>
    </lineage>
</organism>
<feature type="transmembrane region" description="Helical" evidence="5">
    <location>
        <begin position="135"/>
        <end position="154"/>
    </location>
</feature>
<proteinExistence type="predicted"/>
<keyword evidence="4 5" id="KW-0472">Membrane</keyword>
<dbReference type="InterPro" id="IPR020846">
    <property type="entry name" value="MFS_dom"/>
</dbReference>
<feature type="transmembrane region" description="Helical" evidence="5">
    <location>
        <begin position="219"/>
        <end position="238"/>
    </location>
</feature>
<keyword evidence="8" id="KW-1185">Reference proteome</keyword>
<dbReference type="Proteomes" id="UP000194577">
    <property type="component" value="Unassembled WGS sequence"/>
</dbReference>
<feature type="transmembrane region" description="Helical" evidence="5">
    <location>
        <begin position="317"/>
        <end position="340"/>
    </location>
</feature>
<evidence type="ECO:0000256" key="1">
    <source>
        <dbReference type="ARBA" id="ARBA00004651"/>
    </source>
</evidence>
<evidence type="ECO:0000256" key="5">
    <source>
        <dbReference type="SAM" id="Phobius"/>
    </source>
</evidence>
<dbReference type="Pfam" id="PF13347">
    <property type="entry name" value="MFS_2"/>
    <property type="match status" value="1"/>
</dbReference>
<dbReference type="NCBIfam" id="TIGR00792">
    <property type="entry name" value="gph"/>
    <property type="match status" value="1"/>
</dbReference>
<comment type="subcellular location">
    <subcellularLocation>
        <location evidence="1">Cell membrane</location>
        <topology evidence="1">Multi-pass membrane protein</topology>
    </subcellularLocation>
</comment>
<name>A0ABX4M8S0_9ACTO</name>
<feature type="transmembrane region" description="Helical" evidence="5">
    <location>
        <begin position="185"/>
        <end position="213"/>
    </location>
</feature>
<dbReference type="Gene3D" id="1.20.1250.20">
    <property type="entry name" value="MFS general substrate transporter like domains"/>
    <property type="match status" value="2"/>
</dbReference>
<evidence type="ECO:0000259" key="6">
    <source>
        <dbReference type="PROSITE" id="PS50850"/>
    </source>
</evidence>
<dbReference type="SUPFAM" id="SSF103473">
    <property type="entry name" value="MFS general substrate transporter"/>
    <property type="match status" value="1"/>
</dbReference>
<sequence>MLFARVTDALFDPILGAYIERHPTRWGRFRPWLLFASPAMGAMTVLTFMTVPGGQHFKLIWAALTYLFQGLLYSAVNLPYGALGAVMSRDSRERVDLGSARTVGMNVGVVLINAITMPLAIAFSGEGDSTNIRGYTLTALTMVLIAVPMLWLVFARCHEAIVPDTARTRVPLTTTFRVVVTNGPLMLVASTMLLMLTGIFGRLAVALYYYIYLMNRQDLVALLMSLPSIATVVGIALFTRLSSKLGKRRLLIVSLIMTALPLLCLFFVEPSNTPAVIVLNGLYGLFFVATPLALSMIPDAIDYQEDRTGIRSDGSGFALSSVSIKLGSAVGGAIGTWILAGFGYVANSVQTEHATLGINVAVNLVPAAFLILAAIPMFFYPVTEDLYEEVRSRLETGKSSQVPAS</sequence>
<accession>A0ABX4M8S0</accession>
<dbReference type="InterPro" id="IPR039672">
    <property type="entry name" value="MFS_2"/>
</dbReference>
<comment type="caution">
    <text evidence="7">The sequence shown here is derived from an EMBL/GenBank/DDBJ whole genome shotgun (WGS) entry which is preliminary data.</text>
</comment>
<dbReference type="CDD" id="cd17332">
    <property type="entry name" value="MFS_MelB_like"/>
    <property type="match status" value="1"/>
</dbReference>
<feature type="transmembrane region" description="Helical" evidence="5">
    <location>
        <begin position="59"/>
        <end position="83"/>
    </location>
</feature>
<feature type="transmembrane region" description="Helical" evidence="5">
    <location>
        <begin position="360"/>
        <end position="383"/>
    </location>
</feature>
<evidence type="ECO:0000256" key="3">
    <source>
        <dbReference type="ARBA" id="ARBA00022989"/>
    </source>
</evidence>
<dbReference type="InterPro" id="IPR001927">
    <property type="entry name" value="Na/Gal_symport"/>
</dbReference>
<dbReference type="PANTHER" id="PTHR11328:SF24">
    <property type="entry name" value="MAJOR FACILITATOR SUPERFAMILY (MFS) PROFILE DOMAIN-CONTAINING PROTEIN"/>
    <property type="match status" value="1"/>
</dbReference>
<reference evidence="7 8" key="1">
    <citation type="submission" date="2017-10" db="EMBL/GenBank/DDBJ databases">
        <title>Draft genome sequence of cellulolytic Actinomyces sp CtC72 isolated from cattle rumen fluid.</title>
        <authorList>
            <person name="Joshi A.J."/>
            <person name="Vasudevan G."/>
            <person name="Lanjekar V.B."/>
            <person name="Hivarkar S."/>
            <person name="Engineer A."/>
            <person name="Pore S.D."/>
            <person name="Dhakephalkar P.K."/>
            <person name="Dagar S."/>
        </authorList>
    </citation>
    <scope>NUCLEOTIDE SEQUENCE [LARGE SCALE GENOMIC DNA]</scope>
    <source>
        <strain evidence="8">CtC72</strain>
    </source>
</reference>
<dbReference type="InterPro" id="IPR036259">
    <property type="entry name" value="MFS_trans_sf"/>
</dbReference>
<dbReference type="EMBL" id="MTPX02000085">
    <property type="protein sequence ID" value="PHP51331.1"/>
    <property type="molecule type" value="Genomic_DNA"/>
</dbReference>
<feature type="transmembrane region" description="Helical" evidence="5">
    <location>
        <begin position="103"/>
        <end position="123"/>
    </location>
</feature>
<keyword evidence="3 5" id="KW-1133">Transmembrane helix</keyword>
<feature type="transmembrane region" description="Helical" evidence="5">
    <location>
        <begin position="250"/>
        <end position="268"/>
    </location>
</feature>
<dbReference type="PANTHER" id="PTHR11328">
    <property type="entry name" value="MAJOR FACILITATOR SUPERFAMILY DOMAIN-CONTAINING PROTEIN"/>
    <property type="match status" value="1"/>
</dbReference>
<keyword evidence="2 5" id="KW-0812">Transmembrane</keyword>
<dbReference type="PROSITE" id="PS50850">
    <property type="entry name" value="MFS"/>
    <property type="match status" value="1"/>
</dbReference>
<feature type="transmembrane region" description="Helical" evidence="5">
    <location>
        <begin position="274"/>
        <end position="297"/>
    </location>
</feature>
<evidence type="ECO:0000313" key="7">
    <source>
        <dbReference type="EMBL" id="PHP51331.1"/>
    </source>
</evidence>